<feature type="region of interest" description="Disordered" evidence="1">
    <location>
        <begin position="257"/>
        <end position="413"/>
    </location>
</feature>
<evidence type="ECO:0000256" key="2">
    <source>
        <dbReference type="SAM" id="Phobius"/>
    </source>
</evidence>
<feature type="compositionally biased region" description="Polar residues" evidence="1">
    <location>
        <begin position="362"/>
        <end position="372"/>
    </location>
</feature>
<organism evidence="3">
    <name type="scientific">Chromera velia CCMP2878</name>
    <dbReference type="NCBI Taxonomy" id="1169474"/>
    <lineage>
        <taxon>Eukaryota</taxon>
        <taxon>Sar</taxon>
        <taxon>Alveolata</taxon>
        <taxon>Colpodellida</taxon>
        <taxon>Chromeraceae</taxon>
        <taxon>Chromera</taxon>
    </lineage>
</organism>
<protein>
    <submittedName>
        <fullName evidence="3">Uncharacterized protein</fullName>
    </submittedName>
</protein>
<proteinExistence type="predicted"/>
<feature type="compositionally biased region" description="Basic and acidic residues" evidence="1">
    <location>
        <begin position="281"/>
        <end position="294"/>
    </location>
</feature>
<dbReference type="VEuPathDB" id="CryptoDB:Cvel_4822"/>
<feature type="transmembrane region" description="Helical" evidence="2">
    <location>
        <begin position="215"/>
        <end position="239"/>
    </location>
</feature>
<accession>A0A0G4GKD9</accession>
<evidence type="ECO:0000256" key="1">
    <source>
        <dbReference type="SAM" id="MobiDB-lite"/>
    </source>
</evidence>
<feature type="compositionally biased region" description="Low complexity" evidence="1">
    <location>
        <begin position="323"/>
        <end position="340"/>
    </location>
</feature>
<reference evidence="3" key="1">
    <citation type="submission" date="2014-11" db="EMBL/GenBank/DDBJ databases">
        <authorList>
            <person name="Otto D Thomas"/>
            <person name="Naeem Raeece"/>
        </authorList>
    </citation>
    <scope>NUCLEOTIDE SEQUENCE</scope>
</reference>
<gene>
    <name evidence="3" type="ORF">Cvel_4822</name>
</gene>
<feature type="compositionally biased region" description="Polar residues" evidence="1">
    <location>
        <begin position="295"/>
        <end position="304"/>
    </location>
</feature>
<name>A0A0G4GKD9_9ALVE</name>
<keyword evidence="2" id="KW-0812">Transmembrane</keyword>
<evidence type="ECO:0000313" key="3">
    <source>
        <dbReference type="EMBL" id="CEM30477.1"/>
    </source>
</evidence>
<keyword evidence="2" id="KW-1133">Transmembrane helix</keyword>
<dbReference type="AlphaFoldDB" id="A0A0G4GKD9"/>
<dbReference type="EMBL" id="CDMZ01001303">
    <property type="protein sequence ID" value="CEM30477.1"/>
    <property type="molecule type" value="Genomic_DNA"/>
</dbReference>
<keyword evidence="2" id="KW-0472">Membrane</keyword>
<sequence>MPRAIQLHCTMLESPCKKETCPVDEVCLADSGIHSLDRPSTQRCRCLTSSLEKLKRSSPCFQRTDCQFNCCEEKGLCGGHLQIAHCCPKGYSCSGKEVKTGDPCCVKTDSFDSPVSDFVMKTASLRSLSMSSVSTQECCPQGIGGDEKGEPCCLQEGSEECCLDGFGKKETGESCCLTEGSSECCRDGFGKDREGKSCCLSEDAKDCKAQENQSVFWEMFWIIGGVSLCIIIGGFALIWRLRCRFCPCPTRHQSGVQVQQEDPVAAARATAVEEGEADGVGDDHKQKKGDEDQRQNLCDTSTVAHSRACPPTDGRQSRLNGIASAEAQSSSSSSENFSASDPEPLGQTRNHSCEAPNEWATDRSSFVASTPPSRAPSGSARLGAVNLPRGVRTDVGTDAALAGARPDLTEETL</sequence>